<evidence type="ECO:0000313" key="2">
    <source>
        <dbReference type="Proteomes" id="UP000240638"/>
    </source>
</evidence>
<sequence length="149" mass="16898">MSADCQNLSFFTAIAMHFPSPLANLGSISSVEQRGARWFFEIAGAQAWCCDFSQGLCVAVKLVCASIDDDWLERATLWLASIRDALDDAFALDDDGLWLVRRYEPQLADTEWEALFNQQVAIANRLGDRQRHRCQRTNNERTPNLEAWA</sequence>
<proteinExistence type="predicted"/>
<gene>
    <name evidence="1" type="ORF">C9I57_21595</name>
</gene>
<protein>
    <submittedName>
        <fullName evidence="1">Uncharacterized protein</fullName>
    </submittedName>
</protein>
<organism evidence="1 2">
    <name type="scientific">Trinickia symbiotica</name>
    <dbReference type="NCBI Taxonomy" id="863227"/>
    <lineage>
        <taxon>Bacteria</taxon>
        <taxon>Pseudomonadati</taxon>
        <taxon>Pseudomonadota</taxon>
        <taxon>Betaproteobacteria</taxon>
        <taxon>Burkholderiales</taxon>
        <taxon>Burkholderiaceae</taxon>
        <taxon>Trinickia</taxon>
    </lineage>
</organism>
<comment type="caution">
    <text evidence="1">The sequence shown here is derived from an EMBL/GenBank/DDBJ whole genome shotgun (WGS) entry which is preliminary data.</text>
</comment>
<accession>A0A2T3XQ21</accession>
<evidence type="ECO:0000313" key="1">
    <source>
        <dbReference type="EMBL" id="PTB18614.1"/>
    </source>
</evidence>
<dbReference type="EMBL" id="PYUC01000011">
    <property type="protein sequence ID" value="PTB18614.1"/>
    <property type="molecule type" value="Genomic_DNA"/>
</dbReference>
<dbReference type="AlphaFoldDB" id="A0A2T3XQ21"/>
<dbReference type="Proteomes" id="UP000240638">
    <property type="component" value="Unassembled WGS sequence"/>
</dbReference>
<reference evidence="1 2" key="1">
    <citation type="submission" date="2018-03" db="EMBL/GenBank/DDBJ databases">
        <title>Whole genome analyses suggest that Burkholderia sensu lato contains two further novel genera in the rhizoxinica-symbiotica group Mycetohabitans gen. nov., and Trinickia gen. nov.: implications for the evolution of diazotrophy and nodulation in the Burkholderiaceae.</title>
        <authorList>
            <person name="Estrada De Los Santos P."/>
            <person name="Palmer M."/>
            <person name="Chavez-Ramirez B."/>
            <person name="Steenkamp E.T."/>
            <person name="Hirsch A.M."/>
            <person name="Manyaka P."/>
            <person name="Maluk M."/>
            <person name="Lafos M."/>
            <person name="Crook M."/>
            <person name="Gross E."/>
            <person name="Simon M.F."/>
            <person name="Bueno Dos Reis Junior F."/>
            <person name="Poole P.S."/>
            <person name="Venter S.N."/>
            <person name="James E.K."/>
        </authorList>
    </citation>
    <scope>NUCLEOTIDE SEQUENCE [LARGE SCALE GENOMIC DNA]</scope>
    <source>
        <strain evidence="1 2">JPY-366</strain>
    </source>
</reference>
<name>A0A2T3XQ21_9BURK</name>